<name>A0ABN9YCV0_9DINO</name>
<evidence type="ECO:0000313" key="3">
    <source>
        <dbReference type="Proteomes" id="UP001189429"/>
    </source>
</evidence>
<evidence type="ECO:0000256" key="1">
    <source>
        <dbReference type="SAM" id="MobiDB-lite"/>
    </source>
</evidence>
<dbReference type="EMBL" id="CAUYUJ010022418">
    <property type="protein sequence ID" value="CAK0910546.1"/>
    <property type="molecule type" value="Genomic_DNA"/>
</dbReference>
<gene>
    <name evidence="2" type="ORF">PCOR1329_LOCUS84701</name>
</gene>
<accession>A0ABN9YCV0</accession>
<sequence>MPAEEQRIDPEDGMAQTLAQLRRKYAGRYHRDDIDDYWHSHCVPLEGSPGGGNDPFLTHNSQQPRAAGSAREDPFLAHAPAQAPQANLREDPFMTHGQFASQEARDSYREDSHRARTLRPPPPHVARCRLVAATALT</sequence>
<organism evidence="2 3">
    <name type="scientific">Prorocentrum cordatum</name>
    <dbReference type="NCBI Taxonomy" id="2364126"/>
    <lineage>
        <taxon>Eukaryota</taxon>
        <taxon>Sar</taxon>
        <taxon>Alveolata</taxon>
        <taxon>Dinophyceae</taxon>
        <taxon>Prorocentrales</taxon>
        <taxon>Prorocentraceae</taxon>
        <taxon>Prorocentrum</taxon>
    </lineage>
</organism>
<reference evidence="2" key="1">
    <citation type="submission" date="2023-10" db="EMBL/GenBank/DDBJ databases">
        <authorList>
            <person name="Chen Y."/>
            <person name="Shah S."/>
            <person name="Dougan E. K."/>
            <person name="Thang M."/>
            <person name="Chan C."/>
        </authorList>
    </citation>
    <scope>NUCLEOTIDE SEQUENCE [LARGE SCALE GENOMIC DNA]</scope>
</reference>
<dbReference type="Proteomes" id="UP001189429">
    <property type="component" value="Unassembled WGS sequence"/>
</dbReference>
<feature type="region of interest" description="Disordered" evidence="1">
    <location>
        <begin position="45"/>
        <end position="72"/>
    </location>
</feature>
<keyword evidence="3" id="KW-1185">Reference proteome</keyword>
<proteinExistence type="predicted"/>
<comment type="caution">
    <text evidence="2">The sequence shown here is derived from an EMBL/GenBank/DDBJ whole genome shotgun (WGS) entry which is preliminary data.</text>
</comment>
<feature type="region of interest" description="Disordered" evidence="1">
    <location>
        <begin position="99"/>
        <end position="124"/>
    </location>
</feature>
<evidence type="ECO:0000313" key="2">
    <source>
        <dbReference type="EMBL" id="CAK0910546.1"/>
    </source>
</evidence>
<protein>
    <submittedName>
        <fullName evidence="2">Uncharacterized protein</fullName>
    </submittedName>
</protein>
<feature type="compositionally biased region" description="Basic and acidic residues" evidence="1">
    <location>
        <begin position="103"/>
        <end position="114"/>
    </location>
</feature>